<dbReference type="RefSeq" id="WP_067642813.1">
    <property type="nucleotide sequence ID" value="NZ_CP015249.1"/>
</dbReference>
<dbReference type="KEGG" id="dko:I596_171"/>
<dbReference type="PATRIC" id="fig|1300342.3.peg.168"/>
<sequence length="369" mass="41336">MSGADSARQTPGERYRAGVAEGRWQADPAQLAALPALDRIWRELVEADRPVPLWQRLTGRGARAPVRGLYLWGRVGRGKTFLTELFVDTLPIAAKRRVHFHRFMQEIHAGLKALAGRSDPLVELARQTAAQARLLCLDEFLVSDIGDAMILGNLLKALFAEGVVLVTTSNTPPAELYRDGLQRDRFLPAIALIEQHCETVELASPHDWRLRALKQAPVFHTPPGPDAERRMLATFRRVAHGEERANFELMLNERPVPVLRAAGGVIWFEFAALCEGPRGVADYIELARSYHTLLVSNVPQFTPQTEDAALRFVELVDELYDRGVKLVLSAAAPIIDIYDGKRLRAAFARTESRLIEMQSEDYLAREHRA</sequence>
<dbReference type="SUPFAM" id="SSF52540">
    <property type="entry name" value="P-loop containing nucleoside triphosphate hydrolases"/>
    <property type="match status" value="1"/>
</dbReference>
<dbReference type="EMBL" id="CP015249">
    <property type="protein sequence ID" value="ANB16211.1"/>
    <property type="molecule type" value="Genomic_DNA"/>
</dbReference>
<dbReference type="PANTHER" id="PTHR12169:SF6">
    <property type="entry name" value="AFG1-LIKE ATPASE"/>
    <property type="match status" value="1"/>
</dbReference>
<evidence type="ECO:0000256" key="1">
    <source>
        <dbReference type="ARBA" id="ARBA00022741"/>
    </source>
</evidence>
<dbReference type="InterPro" id="IPR005654">
    <property type="entry name" value="ATPase_AFG1-like"/>
</dbReference>
<reference evidence="3 4" key="1">
    <citation type="submission" date="2016-04" db="EMBL/GenBank/DDBJ databases">
        <title>Complete genome sequence of Dokdonella koreensis DS-123T.</title>
        <authorList>
            <person name="Kim J.F."/>
            <person name="Lee H."/>
            <person name="Kwak M.-J."/>
        </authorList>
    </citation>
    <scope>NUCLEOTIDE SEQUENCE [LARGE SCALE GENOMIC DNA]</scope>
    <source>
        <strain evidence="3 4">DS-123</strain>
    </source>
</reference>
<proteinExistence type="predicted"/>
<keyword evidence="2" id="KW-0067">ATP-binding</keyword>
<dbReference type="Pfam" id="PF03969">
    <property type="entry name" value="AFG1_ATPase"/>
    <property type="match status" value="1"/>
</dbReference>
<organism evidence="3 4">
    <name type="scientific">Dokdonella koreensis DS-123</name>
    <dbReference type="NCBI Taxonomy" id="1300342"/>
    <lineage>
        <taxon>Bacteria</taxon>
        <taxon>Pseudomonadati</taxon>
        <taxon>Pseudomonadota</taxon>
        <taxon>Gammaproteobacteria</taxon>
        <taxon>Lysobacterales</taxon>
        <taxon>Rhodanobacteraceae</taxon>
        <taxon>Dokdonella</taxon>
    </lineage>
</organism>
<accession>A0A167G6L6</accession>
<dbReference type="Gene3D" id="3.40.50.300">
    <property type="entry name" value="P-loop containing nucleotide triphosphate hydrolases"/>
    <property type="match status" value="1"/>
</dbReference>
<dbReference type="GO" id="GO:0032153">
    <property type="term" value="C:cell division site"/>
    <property type="evidence" value="ECO:0007669"/>
    <property type="project" value="TreeGrafter"/>
</dbReference>
<dbReference type="CDD" id="cd00267">
    <property type="entry name" value="ABC_ATPase"/>
    <property type="match status" value="1"/>
</dbReference>
<dbReference type="NCBIfam" id="NF040713">
    <property type="entry name" value="ZapE"/>
    <property type="match status" value="1"/>
</dbReference>
<dbReference type="Proteomes" id="UP000076830">
    <property type="component" value="Chromosome"/>
</dbReference>
<evidence type="ECO:0000256" key="2">
    <source>
        <dbReference type="ARBA" id="ARBA00022840"/>
    </source>
</evidence>
<protein>
    <submittedName>
        <fullName evidence="3">ATPase</fullName>
    </submittedName>
</protein>
<dbReference type="InterPro" id="IPR027417">
    <property type="entry name" value="P-loop_NTPase"/>
</dbReference>
<dbReference type="OrthoDB" id="9774491at2"/>
<keyword evidence="1" id="KW-0547">Nucleotide-binding</keyword>
<dbReference type="STRING" id="1300342.I596_171"/>
<keyword evidence="4" id="KW-1185">Reference proteome</keyword>
<dbReference type="PANTHER" id="PTHR12169">
    <property type="entry name" value="ATPASE N2B"/>
    <property type="match status" value="1"/>
</dbReference>
<dbReference type="GO" id="GO:0051301">
    <property type="term" value="P:cell division"/>
    <property type="evidence" value="ECO:0007669"/>
    <property type="project" value="TreeGrafter"/>
</dbReference>
<dbReference type="GO" id="GO:0016887">
    <property type="term" value="F:ATP hydrolysis activity"/>
    <property type="evidence" value="ECO:0007669"/>
    <property type="project" value="InterPro"/>
</dbReference>
<name>A0A167G6L6_9GAMM</name>
<dbReference type="GO" id="GO:0005524">
    <property type="term" value="F:ATP binding"/>
    <property type="evidence" value="ECO:0007669"/>
    <property type="project" value="UniProtKB-KW"/>
</dbReference>
<evidence type="ECO:0000313" key="4">
    <source>
        <dbReference type="Proteomes" id="UP000076830"/>
    </source>
</evidence>
<evidence type="ECO:0000313" key="3">
    <source>
        <dbReference type="EMBL" id="ANB16211.1"/>
    </source>
</evidence>
<dbReference type="GO" id="GO:0005737">
    <property type="term" value="C:cytoplasm"/>
    <property type="evidence" value="ECO:0007669"/>
    <property type="project" value="TreeGrafter"/>
</dbReference>
<dbReference type="AlphaFoldDB" id="A0A167G6L6"/>
<gene>
    <name evidence="3" type="ORF">I596_171</name>
</gene>